<protein>
    <submittedName>
        <fullName evidence="3">XRE family transcriptional regulator</fullName>
    </submittedName>
</protein>
<dbReference type="GO" id="GO:0003677">
    <property type="term" value="F:DNA binding"/>
    <property type="evidence" value="ECO:0007669"/>
    <property type="project" value="UniProtKB-KW"/>
</dbReference>
<dbReference type="PANTHER" id="PTHR46558">
    <property type="entry name" value="TRACRIPTIONAL REGULATORY PROTEIN-RELATED-RELATED"/>
    <property type="match status" value="1"/>
</dbReference>
<comment type="caution">
    <text evidence="3">The sequence shown here is derived from an EMBL/GenBank/DDBJ whole genome shotgun (WGS) entry which is preliminary data.</text>
</comment>
<reference evidence="3" key="1">
    <citation type="submission" date="2018-10" db="EMBL/GenBank/DDBJ databases">
        <title>Schaedlerella arabinophila gen. nov. sp. nov., isolated from the mouse intestinal tract and comparative analysis with the genome of the closely related altered Schaedler flora strain ASF502.</title>
        <authorList>
            <person name="Miyake S."/>
            <person name="Soh M."/>
            <person name="Seedorf H."/>
        </authorList>
    </citation>
    <scope>NUCLEOTIDE SEQUENCE [LARGE SCALE GENOMIC DNA]</scope>
    <source>
        <strain evidence="3">DSM 106076</strain>
    </source>
</reference>
<keyword evidence="4" id="KW-1185">Reference proteome</keyword>
<dbReference type="Pfam" id="PF01381">
    <property type="entry name" value="HTH_3"/>
    <property type="match status" value="1"/>
</dbReference>
<dbReference type="PANTHER" id="PTHR46558:SF11">
    <property type="entry name" value="HTH-TYPE TRANSCRIPTIONAL REGULATOR XRE"/>
    <property type="match status" value="1"/>
</dbReference>
<dbReference type="InterPro" id="IPR010982">
    <property type="entry name" value="Lambda_DNA-bd_dom_sf"/>
</dbReference>
<accession>A0A3R8JLL0</accession>
<gene>
    <name evidence="3" type="ORF">EBB54_06400</name>
</gene>
<dbReference type="AlphaFoldDB" id="A0A3R8JLL0"/>
<name>A0A3R8JLL0_9FIRM</name>
<dbReference type="SMART" id="SM00530">
    <property type="entry name" value="HTH_XRE"/>
    <property type="match status" value="1"/>
</dbReference>
<proteinExistence type="predicted"/>
<feature type="domain" description="HTH cro/C1-type" evidence="2">
    <location>
        <begin position="10"/>
        <end position="64"/>
    </location>
</feature>
<evidence type="ECO:0000259" key="2">
    <source>
        <dbReference type="PROSITE" id="PS50943"/>
    </source>
</evidence>
<evidence type="ECO:0000313" key="3">
    <source>
        <dbReference type="EMBL" id="RRK31044.1"/>
    </source>
</evidence>
<keyword evidence="1" id="KW-0238">DNA-binding</keyword>
<dbReference type="InterPro" id="IPR001387">
    <property type="entry name" value="Cro/C1-type_HTH"/>
</dbReference>
<dbReference type="Gene3D" id="1.10.260.40">
    <property type="entry name" value="lambda repressor-like DNA-binding domains"/>
    <property type="match status" value="1"/>
</dbReference>
<dbReference type="CDD" id="cd00093">
    <property type="entry name" value="HTH_XRE"/>
    <property type="match status" value="1"/>
</dbReference>
<dbReference type="EMBL" id="RHJS01000002">
    <property type="protein sequence ID" value="RRK31044.1"/>
    <property type="molecule type" value="Genomic_DNA"/>
</dbReference>
<evidence type="ECO:0000256" key="1">
    <source>
        <dbReference type="ARBA" id="ARBA00023125"/>
    </source>
</evidence>
<dbReference type="RefSeq" id="WP_125126794.1">
    <property type="nucleotide sequence ID" value="NZ_RHJS01000002.1"/>
</dbReference>
<dbReference type="PROSITE" id="PS50943">
    <property type="entry name" value="HTH_CROC1"/>
    <property type="match status" value="1"/>
</dbReference>
<dbReference type="SUPFAM" id="SSF47413">
    <property type="entry name" value="lambda repressor-like DNA-binding domains"/>
    <property type="match status" value="1"/>
</dbReference>
<sequence length="373" mass="42665">MDRLNLSDNIIRLRRERRITQEELADFLGVSKAAVSKWENAQSTPDLMLLLELSAYFGTTIDELIGYKAQLSKEQIRRFYAELVKDFARFPFHEAIEKTRTLAHRYYSCHAFLLQLTVLYLNHYMLAESEEEQKQLLEEAASWCDHILESCSDVSICSDALVLKAGISLWLGKAAETITMLEPSSDPARLAGQDGAILVQAYQMAGEHEKARGYIQAREWLDILNLVSDAAISLALYQDDIERCKKTVCRIRNVMEAYLLEKLHPNLAAQFHYQAAVMYAAVGEEEEALKALFLFEKCVDGLLRAERVVLHGDEYFDRLDAWIEALPLGEMAPRSRKFVFQNLQEAFSHPAFEALKENADFQKILQHFAKTDT</sequence>
<evidence type="ECO:0000313" key="4">
    <source>
        <dbReference type="Proteomes" id="UP000274920"/>
    </source>
</evidence>
<dbReference type="Proteomes" id="UP000274920">
    <property type="component" value="Unassembled WGS sequence"/>
</dbReference>
<organism evidence="3 4">
    <name type="scientific">Schaedlerella arabinosiphila</name>
    <dbReference type="NCBI Taxonomy" id="2044587"/>
    <lineage>
        <taxon>Bacteria</taxon>
        <taxon>Bacillati</taxon>
        <taxon>Bacillota</taxon>
        <taxon>Clostridia</taxon>
        <taxon>Lachnospirales</taxon>
        <taxon>Lachnospiraceae</taxon>
        <taxon>Schaedlerella</taxon>
    </lineage>
</organism>